<dbReference type="Proteomes" id="UP000635606">
    <property type="component" value="Unassembled WGS sequence"/>
</dbReference>
<protein>
    <submittedName>
        <fullName evidence="2">Uncharacterized protein</fullName>
    </submittedName>
</protein>
<evidence type="ECO:0000256" key="1">
    <source>
        <dbReference type="SAM" id="MobiDB-lite"/>
    </source>
</evidence>
<accession>A0A8J3ZYB1</accession>
<dbReference type="AlphaFoldDB" id="A0A8J3ZYB1"/>
<keyword evidence="3" id="KW-1185">Reference proteome</keyword>
<feature type="compositionally biased region" description="Basic and acidic residues" evidence="1">
    <location>
        <begin position="139"/>
        <end position="157"/>
    </location>
</feature>
<feature type="region of interest" description="Disordered" evidence="1">
    <location>
        <begin position="137"/>
        <end position="157"/>
    </location>
</feature>
<evidence type="ECO:0000313" key="2">
    <source>
        <dbReference type="EMBL" id="GIJ72332.1"/>
    </source>
</evidence>
<comment type="caution">
    <text evidence="2">The sequence shown here is derived from an EMBL/GenBank/DDBJ whole genome shotgun (WGS) entry which is preliminary data.</text>
</comment>
<reference evidence="2" key="1">
    <citation type="submission" date="2021-01" db="EMBL/GenBank/DDBJ databases">
        <title>Whole genome shotgun sequence of Virgisporangium ochraceum NBRC 16418.</title>
        <authorList>
            <person name="Komaki H."/>
            <person name="Tamura T."/>
        </authorList>
    </citation>
    <scope>NUCLEOTIDE SEQUENCE</scope>
    <source>
        <strain evidence="2">NBRC 16418</strain>
    </source>
</reference>
<dbReference type="RefSeq" id="WP_203932176.1">
    <property type="nucleotide sequence ID" value="NZ_BOPH01000098.1"/>
</dbReference>
<proteinExistence type="predicted"/>
<organism evidence="2 3">
    <name type="scientific">Virgisporangium ochraceum</name>
    <dbReference type="NCBI Taxonomy" id="65505"/>
    <lineage>
        <taxon>Bacteria</taxon>
        <taxon>Bacillati</taxon>
        <taxon>Actinomycetota</taxon>
        <taxon>Actinomycetes</taxon>
        <taxon>Micromonosporales</taxon>
        <taxon>Micromonosporaceae</taxon>
        <taxon>Virgisporangium</taxon>
    </lineage>
</organism>
<sequence length="157" mass="17205">MTDADAVASSLAERIEGLTFLDRTADEVTEVLIAAVVDWAERQNWRVYRRARSVVPLPPPMQGKFSTLDVACARPVGAPVVVEVDRTDRRRTLDKLRAEADAGRIALWLRWGTGAVAPVDGAVRVVTCEVTGRSAPGGRRFDRVVTTHRPPPEHSVP</sequence>
<gene>
    <name evidence="2" type="ORF">Voc01_072490</name>
</gene>
<dbReference type="EMBL" id="BOPH01000098">
    <property type="protein sequence ID" value="GIJ72332.1"/>
    <property type="molecule type" value="Genomic_DNA"/>
</dbReference>
<evidence type="ECO:0000313" key="3">
    <source>
        <dbReference type="Proteomes" id="UP000635606"/>
    </source>
</evidence>
<name>A0A8J3ZYB1_9ACTN</name>